<dbReference type="Gene3D" id="3.30.43.10">
    <property type="entry name" value="Uridine Diphospho-n-acetylenolpyruvylglucosamine Reductase, domain 2"/>
    <property type="match status" value="1"/>
</dbReference>
<dbReference type="GO" id="GO:0071949">
    <property type="term" value="F:FAD binding"/>
    <property type="evidence" value="ECO:0007669"/>
    <property type="project" value="InterPro"/>
</dbReference>
<dbReference type="InterPro" id="IPR016164">
    <property type="entry name" value="FAD-linked_Oxase-like_C"/>
</dbReference>
<proteinExistence type="inferred from homology"/>
<dbReference type="PROSITE" id="PS51387">
    <property type="entry name" value="FAD_PCMH"/>
    <property type="match status" value="1"/>
</dbReference>
<keyword evidence="9" id="KW-0411">Iron-sulfur</keyword>
<evidence type="ECO:0000259" key="12">
    <source>
        <dbReference type="PROSITE" id="PS51387"/>
    </source>
</evidence>
<evidence type="ECO:0000256" key="2">
    <source>
        <dbReference type="ARBA" id="ARBA00008000"/>
    </source>
</evidence>
<evidence type="ECO:0000256" key="9">
    <source>
        <dbReference type="ARBA" id="ARBA00023014"/>
    </source>
</evidence>
<dbReference type="Pfam" id="PF02913">
    <property type="entry name" value="FAD-oxidase_C"/>
    <property type="match status" value="1"/>
</dbReference>
<evidence type="ECO:0000256" key="8">
    <source>
        <dbReference type="ARBA" id="ARBA00023004"/>
    </source>
</evidence>
<evidence type="ECO:0000313" key="14">
    <source>
        <dbReference type="Proteomes" id="UP000528322"/>
    </source>
</evidence>
<dbReference type="GO" id="GO:0008720">
    <property type="term" value="F:D-lactate dehydrogenase (NAD+) activity"/>
    <property type="evidence" value="ECO:0007669"/>
    <property type="project" value="TreeGrafter"/>
</dbReference>
<dbReference type="Gene3D" id="3.30.70.2190">
    <property type="match status" value="1"/>
</dbReference>
<dbReference type="GO" id="GO:0004458">
    <property type="term" value="F:D-lactate dehydrogenase (cytochrome) activity"/>
    <property type="evidence" value="ECO:0007669"/>
    <property type="project" value="UniProtKB-EC"/>
</dbReference>
<dbReference type="GO" id="GO:0046872">
    <property type="term" value="F:metal ion binding"/>
    <property type="evidence" value="ECO:0007669"/>
    <property type="project" value="UniProtKB-KW"/>
</dbReference>
<dbReference type="InterPro" id="IPR016169">
    <property type="entry name" value="FAD-bd_PCMH_sub2"/>
</dbReference>
<dbReference type="GO" id="GO:0051536">
    <property type="term" value="F:iron-sulfur cluster binding"/>
    <property type="evidence" value="ECO:0007669"/>
    <property type="project" value="UniProtKB-KW"/>
</dbReference>
<evidence type="ECO:0000256" key="1">
    <source>
        <dbReference type="ARBA" id="ARBA00001974"/>
    </source>
</evidence>
<gene>
    <name evidence="13" type="ORF">HNR37_002053</name>
</gene>
<dbReference type="InterPro" id="IPR036318">
    <property type="entry name" value="FAD-bd_PCMH-like_sf"/>
</dbReference>
<keyword evidence="7" id="KW-0560">Oxidoreductase</keyword>
<comment type="caution">
    <text evidence="13">The sequence shown here is derived from an EMBL/GenBank/DDBJ whole genome shotgun (WGS) entry which is preliminary data.</text>
</comment>
<feature type="domain" description="FAD-binding PCMH-type" evidence="12">
    <location>
        <begin position="52"/>
        <end position="280"/>
    </location>
</feature>
<dbReference type="AlphaFoldDB" id="A0A7W8DHQ0"/>
<dbReference type="InterPro" id="IPR017900">
    <property type="entry name" value="4Fe4S_Fe_S_CS"/>
</dbReference>
<dbReference type="InterPro" id="IPR017896">
    <property type="entry name" value="4Fe4S_Fe-S-bd"/>
</dbReference>
<dbReference type="InterPro" id="IPR016171">
    <property type="entry name" value="Vanillyl_alc_oxidase_C-sub2"/>
</dbReference>
<dbReference type="SUPFAM" id="SSF55103">
    <property type="entry name" value="FAD-linked oxidases, C-terminal domain"/>
    <property type="match status" value="1"/>
</dbReference>
<evidence type="ECO:0000256" key="5">
    <source>
        <dbReference type="ARBA" id="ARBA00022827"/>
    </source>
</evidence>
<dbReference type="Pfam" id="PF13183">
    <property type="entry name" value="Fer4_8"/>
    <property type="match status" value="1"/>
</dbReference>
<dbReference type="InterPro" id="IPR006094">
    <property type="entry name" value="Oxid_FAD_bind_N"/>
</dbReference>
<sequence>MTTPLKLNPQDIANLPAAYQDFYREITPHFSDTEIIADPLRTLAYGTDASFYRLVPKLVIKTSGSSQVVALLQAASRLNIPLTFRAAGTSLSGQAISDSVLVLLSSGWTDCQIHQQGQSITLGPAVIGSDANRQLQEYGRKIGPDPASINHAMIGGIAANNASGMCCGTTDNSYKTVVDMKILFYDGTELDTGDSLSIENFRQQHSKLVSQIETMRDEIMADPELAELIRHKFKIKNTTGYGLNALVDFHDPIEIIKHLMIGSEGTLGFISQLTYRTIANYQHKASCLALFPNIEQACQAVMHLNRDLVAAAELMDRKALQSVEDKPGMPEYLRTLDSDVCSLLIEVDAKDNETLQQRIAAATKALEPIPAVRPLEFSTDPQVCAQLWNIRKGLFPAVGAMRTMGTTVIIEDVAFPMEHMATATSQLRHMLDEHGYPDSIIFGHALDGNVHFVFTQDFARPDHLEQYEKLMQEVSTMVSASYGGSLKAEHGTGRNMAPFVEMEWGEKAYQLMRRIKSAFDPQGILNPGVIINDDPQAHLKDLKHLPATHDLIDQCIECGFCEVNCPSRELTLTPRQRITTQRYITSLRAHNGNRSLLQRIEKDYQYMGEATCAADGLCATTCPVDIDTGSHTKDLRSQQNSAMAQKVATFCAQKFAPLTSVISLALGFTHLLHRTFGATLLRGVTRTVRRLSGNRIAAWDPWFPKAASFRPKFSEVPTQEEGKFGMKQVVYFPACVSRSMGPAHHDHDQRSLTEAMLSLLSKAGYEVIYPKNLKSLCCGTPFESKGFMEQADAMSSELEKELLVASSQGQIPVLCDTSPCLYRMRRVMDSRLQLMEPVEFIHDHLLDKLQLTPLPETVAIHITCSATKMNLQPKFQAVASACATNVVSPAEIKCCGFAGDRGFNYPELNASALAPLRGALPADCQQGYSNSRTCEIGLSQHSGISYQSIVYLVDRVAKAQATSS</sequence>
<feature type="domain" description="4Fe-4S ferredoxin-type" evidence="11">
    <location>
        <begin position="545"/>
        <end position="575"/>
    </location>
</feature>
<evidence type="ECO:0000259" key="11">
    <source>
        <dbReference type="PROSITE" id="PS51379"/>
    </source>
</evidence>
<dbReference type="Proteomes" id="UP000528322">
    <property type="component" value="Unassembled WGS sequence"/>
</dbReference>
<reference evidence="13 14" key="1">
    <citation type="submission" date="2020-08" db="EMBL/GenBank/DDBJ databases">
        <title>Genomic Encyclopedia of Type Strains, Phase IV (KMG-IV): sequencing the most valuable type-strain genomes for metagenomic binning, comparative biology and taxonomic classification.</title>
        <authorList>
            <person name="Goeker M."/>
        </authorList>
    </citation>
    <scope>NUCLEOTIDE SEQUENCE [LARGE SCALE GENOMIC DNA]</scope>
    <source>
        <strain evidence="13 14">DSM 22071</strain>
    </source>
</reference>
<dbReference type="RefSeq" id="WP_183733717.1">
    <property type="nucleotide sequence ID" value="NZ_JACHID010000015.1"/>
</dbReference>
<dbReference type="SUPFAM" id="SSF56176">
    <property type="entry name" value="FAD-binding/transporter-associated domain-like"/>
    <property type="match status" value="1"/>
</dbReference>
<dbReference type="SUPFAM" id="SSF46548">
    <property type="entry name" value="alpha-helical ferredoxin"/>
    <property type="match status" value="1"/>
</dbReference>
<keyword evidence="14" id="KW-1185">Reference proteome</keyword>
<comment type="similarity">
    <text evidence="2">Belongs to the FAD-binding oxidoreductase/transferase type 4 family.</text>
</comment>
<keyword evidence="5" id="KW-0274">FAD</keyword>
<dbReference type="PANTHER" id="PTHR11748">
    <property type="entry name" value="D-LACTATE DEHYDROGENASE"/>
    <property type="match status" value="1"/>
</dbReference>
<organism evidence="13 14">
    <name type="scientific">Desulfurispira natronophila</name>
    <dbReference type="NCBI Taxonomy" id="682562"/>
    <lineage>
        <taxon>Bacteria</taxon>
        <taxon>Pseudomonadati</taxon>
        <taxon>Chrysiogenota</taxon>
        <taxon>Chrysiogenia</taxon>
        <taxon>Chrysiogenales</taxon>
        <taxon>Chrysiogenaceae</taxon>
        <taxon>Desulfurispira</taxon>
    </lineage>
</organism>
<keyword evidence="8" id="KW-0408">Iron</keyword>
<dbReference type="PROSITE" id="PS00198">
    <property type="entry name" value="4FE4S_FER_1"/>
    <property type="match status" value="1"/>
</dbReference>
<keyword evidence="3" id="KW-0285">Flavoprotein</keyword>
<evidence type="ECO:0000313" key="13">
    <source>
        <dbReference type="EMBL" id="MBB5022710.1"/>
    </source>
</evidence>
<dbReference type="InterPro" id="IPR004113">
    <property type="entry name" value="FAD-bd_oxidored_4_C"/>
</dbReference>
<evidence type="ECO:0000256" key="4">
    <source>
        <dbReference type="ARBA" id="ARBA00022723"/>
    </source>
</evidence>
<dbReference type="EMBL" id="JACHID010000015">
    <property type="protein sequence ID" value="MBB5022710.1"/>
    <property type="molecule type" value="Genomic_DNA"/>
</dbReference>
<dbReference type="GO" id="GO:1903457">
    <property type="term" value="P:lactate catabolic process"/>
    <property type="evidence" value="ECO:0007669"/>
    <property type="project" value="TreeGrafter"/>
</dbReference>
<accession>A0A7W8DHQ0</accession>
<dbReference type="Pfam" id="PF02754">
    <property type="entry name" value="CCG"/>
    <property type="match status" value="2"/>
</dbReference>
<dbReference type="Gene3D" id="3.30.465.10">
    <property type="match status" value="1"/>
</dbReference>
<dbReference type="Pfam" id="PF01565">
    <property type="entry name" value="FAD_binding_4"/>
    <property type="match status" value="1"/>
</dbReference>
<evidence type="ECO:0000256" key="10">
    <source>
        <dbReference type="ARBA" id="ARBA00038897"/>
    </source>
</evidence>
<dbReference type="InterPro" id="IPR016166">
    <property type="entry name" value="FAD-bd_PCMH"/>
</dbReference>
<evidence type="ECO:0000256" key="3">
    <source>
        <dbReference type="ARBA" id="ARBA00022630"/>
    </source>
</evidence>
<dbReference type="FunFam" id="1.10.45.10:FF:000001">
    <property type="entry name" value="D-lactate dehydrogenase mitochondrial"/>
    <property type="match status" value="1"/>
</dbReference>
<dbReference type="Gene3D" id="3.30.70.2740">
    <property type="match status" value="1"/>
</dbReference>
<dbReference type="PROSITE" id="PS51379">
    <property type="entry name" value="4FE4S_FER_2"/>
    <property type="match status" value="1"/>
</dbReference>
<name>A0A7W8DHQ0_9BACT</name>
<keyword evidence="4" id="KW-0479">Metal-binding</keyword>
<dbReference type="PANTHER" id="PTHR11748:SF111">
    <property type="entry name" value="D-LACTATE DEHYDROGENASE, MITOCHONDRIAL-RELATED"/>
    <property type="match status" value="1"/>
</dbReference>
<evidence type="ECO:0000256" key="6">
    <source>
        <dbReference type="ARBA" id="ARBA00022946"/>
    </source>
</evidence>
<dbReference type="InterPro" id="IPR016167">
    <property type="entry name" value="FAD-bd_PCMH_sub1"/>
</dbReference>
<evidence type="ECO:0000256" key="7">
    <source>
        <dbReference type="ARBA" id="ARBA00023002"/>
    </source>
</evidence>
<dbReference type="InterPro" id="IPR009051">
    <property type="entry name" value="Helical_ferredxn"/>
</dbReference>
<comment type="cofactor">
    <cofactor evidence="1">
        <name>FAD</name>
        <dbReference type="ChEBI" id="CHEBI:57692"/>
    </cofactor>
</comment>
<dbReference type="EC" id="1.1.2.4" evidence="10"/>
<dbReference type="InterPro" id="IPR004017">
    <property type="entry name" value="Cys_rich_dom"/>
</dbReference>
<protein>
    <recommendedName>
        <fullName evidence="10">D-lactate dehydrogenase (cytochrome)</fullName>
        <ecNumber evidence="10">1.1.2.4</ecNumber>
    </recommendedName>
</protein>
<dbReference type="Gene3D" id="1.10.45.10">
    <property type="entry name" value="Vanillyl-alcohol Oxidase, Chain A, domain 4"/>
    <property type="match status" value="1"/>
</dbReference>
<keyword evidence="6" id="KW-0809">Transit peptide</keyword>
<dbReference type="Gene3D" id="1.10.1060.10">
    <property type="entry name" value="Alpha-helical ferredoxin"/>
    <property type="match status" value="1"/>
</dbReference>